<dbReference type="AlphaFoldDB" id="A0ABC8TI28"/>
<reference evidence="2 3" key="1">
    <citation type="submission" date="2024-02" db="EMBL/GenBank/DDBJ databases">
        <authorList>
            <person name="Vignale AGUSTIN F."/>
            <person name="Sosa J E."/>
            <person name="Modenutti C."/>
        </authorList>
    </citation>
    <scope>NUCLEOTIDE SEQUENCE [LARGE SCALE GENOMIC DNA]</scope>
</reference>
<dbReference type="Proteomes" id="UP001642360">
    <property type="component" value="Unassembled WGS sequence"/>
</dbReference>
<gene>
    <name evidence="2" type="ORF">ILEXP_LOCUS38046</name>
</gene>
<protein>
    <submittedName>
        <fullName evidence="2">Uncharacterized protein</fullName>
    </submittedName>
</protein>
<feature type="region of interest" description="Disordered" evidence="1">
    <location>
        <begin position="1"/>
        <end position="54"/>
    </location>
</feature>
<dbReference type="EMBL" id="CAUOFW020005125">
    <property type="protein sequence ID" value="CAK9168641.1"/>
    <property type="molecule type" value="Genomic_DNA"/>
</dbReference>
<sequence>MPLKTSKYEAQSKCWWQERKPKAEPKAKSTTQKEPIPINDPKLHPHKPEANEAGALRRVKNKLEKQLEDLTWRLHLEKKLRVSSEEAKLVEISKLQKTVESLSLELDAAKLATVNECNKNAVLQNQLQMSVKEKSALEKEVAAIAELRTENAFLKHSLNTSEEKNSALLHELSMAKEDTNDTVRKLREVEQACSQFQQKLQSLEEKLSNLEGENHVLRQRALSVSPKSNRPGLAKPFLDKFSGVLSLPSSDRKSAYESPTPTKIIAPQLQGLSDSRRAKLTLERHQVLFSYFLNV</sequence>
<evidence type="ECO:0000313" key="3">
    <source>
        <dbReference type="Proteomes" id="UP001642360"/>
    </source>
</evidence>
<evidence type="ECO:0000313" key="2">
    <source>
        <dbReference type="EMBL" id="CAK9168641.1"/>
    </source>
</evidence>
<feature type="compositionally biased region" description="Basic and acidic residues" evidence="1">
    <location>
        <begin position="16"/>
        <end position="27"/>
    </location>
</feature>
<feature type="compositionally biased region" description="Basic and acidic residues" evidence="1">
    <location>
        <begin position="41"/>
        <end position="50"/>
    </location>
</feature>
<accession>A0ABC8TI28</accession>
<comment type="caution">
    <text evidence="2">The sequence shown here is derived from an EMBL/GenBank/DDBJ whole genome shotgun (WGS) entry which is preliminary data.</text>
</comment>
<evidence type="ECO:0000256" key="1">
    <source>
        <dbReference type="SAM" id="MobiDB-lite"/>
    </source>
</evidence>
<name>A0ABC8TI28_9AQUA</name>
<organism evidence="2 3">
    <name type="scientific">Ilex paraguariensis</name>
    <name type="common">yerba mate</name>
    <dbReference type="NCBI Taxonomy" id="185542"/>
    <lineage>
        <taxon>Eukaryota</taxon>
        <taxon>Viridiplantae</taxon>
        <taxon>Streptophyta</taxon>
        <taxon>Embryophyta</taxon>
        <taxon>Tracheophyta</taxon>
        <taxon>Spermatophyta</taxon>
        <taxon>Magnoliopsida</taxon>
        <taxon>eudicotyledons</taxon>
        <taxon>Gunneridae</taxon>
        <taxon>Pentapetalae</taxon>
        <taxon>asterids</taxon>
        <taxon>campanulids</taxon>
        <taxon>Aquifoliales</taxon>
        <taxon>Aquifoliaceae</taxon>
        <taxon>Ilex</taxon>
    </lineage>
</organism>
<keyword evidence="3" id="KW-1185">Reference proteome</keyword>
<proteinExistence type="predicted"/>